<protein>
    <submittedName>
        <fullName evidence="1">Uncharacterized protein</fullName>
    </submittedName>
</protein>
<dbReference type="Ensembl" id="ENSPFOT00000016122.1">
    <property type="protein sequence ID" value="ENSPFOP00000016100.1"/>
    <property type="gene ID" value="ENSPFOG00000016054.1"/>
</dbReference>
<accession>A0A087YDJ7</accession>
<dbReference type="Proteomes" id="UP000028760">
    <property type="component" value="Unassembled WGS sequence"/>
</dbReference>
<reference evidence="1" key="3">
    <citation type="submission" date="2025-09" db="UniProtKB">
        <authorList>
            <consortium name="Ensembl"/>
        </authorList>
    </citation>
    <scope>IDENTIFICATION</scope>
</reference>
<dbReference type="AlphaFoldDB" id="A0A087YDJ7"/>
<dbReference type="OMA" id="CAQCEPL"/>
<evidence type="ECO:0000313" key="1">
    <source>
        <dbReference type="Ensembl" id="ENSPFOP00000016100.1"/>
    </source>
</evidence>
<keyword evidence="2" id="KW-1185">Reference proteome</keyword>
<name>A0A087YDJ7_POEFO</name>
<reference evidence="1" key="2">
    <citation type="submission" date="2025-08" db="UniProtKB">
        <authorList>
            <consortium name="Ensembl"/>
        </authorList>
    </citation>
    <scope>IDENTIFICATION</scope>
</reference>
<sequence length="92" mass="10014">AEDTDGVSMLCKKRTIQLPVPSFPSPFCLSQPSSPFPSCPICLCLCAQCEPLSLLITITVHPLHPKLVIDSIFLCALGNLYNSILNLNETIK</sequence>
<evidence type="ECO:0000313" key="2">
    <source>
        <dbReference type="Proteomes" id="UP000028760"/>
    </source>
</evidence>
<proteinExistence type="predicted"/>
<organism evidence="1 2">
    <name type="scientific">Poecilia formosa</name>
    <name type="common">Amazon molly</name>
    <name type="synonym">Limia formosa</name>
    <dbReference type="NCBI Taxonomy" id="48698"/>
    <lineage>
        <taxon>Eukaryota</taxon>
        <taxon>Metazoa</taxon>
        <taxon>Chordata</taxon>
        <taxon>Craniata</taxon>
        <taxon>Vertebrata</taxon>
        <taxon>Euteleostomi</taxon>
        <taxon>Actinopterygii</taxon>
        <taxon>Neopterygii</taxon>
        <taxon>Teleostei</taxon>
        <taxon>Neoteleostei</taxon>
        <taxon>Acanthomorphata</taxon>
        <taxon>Ovalentaria</taxon>
        <taxon>Atherinomorphae</taxon>
        <taxon>Cyprinodontiformes</taxon>
        <taxon>Poeciliidae</taxon>
        <taxon>Poeciliinae</taxon>
        <taxon>Poecilia</taxon>
    </lineage>
</organism>
<reference evidence="2" key="1">
    <citation type="submission" date="2013-10" db="EMBL/GenBank/DDBJ databases">
        <authorList>
            <person name="Schartl M."/>
            <person name="Warren W."/>
        </authorList>
    </citation>
    <scope>NUCLEOTIDE SEQUENCE [LARGE SCALE GENOMIC DNA]</scope>
    <source>
        <strain evidence="2">female</strain>
    </source>
</reference>
<dbReference type="EMBL" id="AYCK01003771">
    <property type="status" value="NOT_ANNOTATED_CDS"/>
    <property type="molecule type" value="Genomic_DNA"/>
</dbReference>